<feature type="region of interest" description="Disordered" evidence="1">
    <location>
        <begin position="642"/>
        <end position="730"/>
    </location>
</feature>
<sequence length="1150" mass="125929">MSASTILNLFACGVLSDQELIEAYEDVVERMVIYGDTIDKEDEGIFLRLIERVIELKDTAKIEAPSTSAAHLNNSVGSGLTPSTSRNGDYDMYNDGEFLYFTLIQENVKEIKKFKTMGDNSIEKESIVKSLLISASSSNSLPIQVSSNTSTTISDSLTTSSGHHVVTITNSNSAHSVNSDKQNSIISEKDRGVIAMDHCYARPLNWTPESSFFQPTKLLLMPPDSKDRKSTNPLAPEQEIDDIVDIETVTTPPSESYDKAKAIYAMDECDRHAVFARVNQGNENWEDTISRVNWTPAQNRLFNGMVKILNSDRLARLAHTDAYHEPVLRRIAIDKSVKRIRHLFSTISWNPRLTQWLHQLLIDNLCTEYLGAYFDMLQTLKSKLPAFVDKMMYGPNASSRVGATSNESLFHLLKRPWDPFANNPNQTRTRKLPGNPILIIVPSSPSIANPNQLRRQHKWISLLSTLSTVVAVHTNMGNSANRLTMISCADQMLTATRAKVQEVKSDYPGRPIVLVGFNVGSALALQVAQVEHVVCVVCLGFSLLTAEGRRGEPDDSLLELQCPVLFVIGQCSNTSLREDIEDLRERMRVENGLIVVGCADDYLRVSKKKKRAEGVTQGAVDRLVVENVGEFISGLLLSPFPPQMRQSPIHGSSEIPPPKRTKIERKRNNSNGSSIDSEPPSPTPKISRPVGRPPGSKGKAKLEAKWAAQVTQGIPSPSSNTPPPLHELSHLPLSQPLSEYKAPKHKFNTDLQKSIVDNTSNLNDQQNKTSSAKMHAMGLNRSVLTSGTALANLLQNGCKGNVSIPSHTKQNCSIKVLENVTLNSGTSAKLLSNSSNRSIDLSKLSLISSNNSKSAPVVLMPDGKLKSFGSTVKGTGNTPILLPMSKSKLSNQSQTPTHRVTKYITSKKQLLGQKPQMPTMKPTIISSYSTHLPPPTNLTSQDIMDLPIIFADDNQMLTDNSKLHVSDIPVSEIVQPTAQGPKTVASNPVGKFVFINKQMPISTGSLPTTITNTSTTLKRSALTVPVRTSNPLKYTKIIISRGSSEQKSSTANVLSKINNLSPEISIRKVEPSPTAPGSTMEDLENSIVSITIKKPDHHISQIKDPTSQEESESTSDNVSGSQSVTGKSFESDSLPEENTNADDTIKTNST</sequence>
<feature type="compositionally biased region" description="Polar residues" evidence="1">
    <location>
        <begin position="1136"/>
        <end position="1150"/>
    </location>
</feature>
<evidence type="ECO:0000256" key="2">
    <source>
        <dbReference type="SAM" id="SignalP"/>
    </source>
</evidence>
<dbReference type="GO" id="GO:0044545">
    <property type="term" value="C:NSL complex"/>
    <property type="evidence" value="ECO:0007669"/>
    <property type="project" value="TreeGrafter"/>
</dbReference>
<dbReference type="Proteomes" id="UP001353858">
    <property type="component" value="Unassembled WGS sequence"/>
</dbReference>
<keyword evidence="4" id="KW-1185">Reference proteome</keyword>
<evidence type="ECO:0000256" key="1">
    <source>
        <dbReference type="SAM" id="MobiDB-lite"/>
    </source>
</evidence>
<gene>
    <name evidence="3" type="ORF">RN001_006083</name>
</gene>
<dbReference type="InterPro" id="IPR029058">
    <property type="entry name" value="AB_hydrolase_fold"/>
</dbReference>
<dbReference type="AlphaFoldDB" id="A0AAN7SJG6"/>
<feature type="compositionally biased region" description="Polar residues" evidence="1">
    <location>
        <begin position="709"/>
        <end position="719"/>
    </location>
</feature>
<dbReference type="GO" id="GO:0045944">
    <property type="term" value="P:positive regulation of transcription by RNA polymerase II"/>
    <property type="evidence" value="ECO:0007669"/>
    <property type="project" value="TreeGrafter"/>
</dbReference>
<feature type="signal peptide" evidence="2">
    <location>
        <begin position="1"/>
        <end position="16"/>
    </location>
</feature>
<proteinExistence type="predicted"/>
<organism evidence="3 4">
    <name type="scientific">Aquatica leii</name>
    <dbReference type="NCBI Taxonomy" id="1421715"/>
    <lineage>
        <taxon>Eukaryota</taxon>
        <taxon>Metazoa</taxon>
        <taxon>Ecdysozoa</taxon>
        <taxon>Arthropoda</taxon>
        <taxon>Hexapoda</taxon>
        <taxon>Insecta</taxon>
        <taxon>Pterygota</taxon>
        <taxon>Neoptera</taxon>
        <taxon>Endopterygota</taxon>
        <taxon>Coleoptera</taxon>
        <taxon>Polyphaga</taxon>
        <taxon>Elateriformia</taxon>
        <taxon>Elateroidea</taxon>
        <taxon>Lampyridae</taxon>
        <taxon>Luciolinae</taxon>
        <taxon>Aquatica</taxon>
    </lineage>
</organism>
<dbReference type="PANTHER" id="PTHR13136:SF16">
    <property type="entry name" value="KAT8 REGULATORY NSL COMPLEX SUBUNIT 3"/>
    <property type="match status" value="1"/>
</dbReference>
<dbReference type="EMBL" id="JARPUR010000002">
    <property type="protein sequence ID" value="KAK4882764.1"/>
    <property type="molecule type" value="Genomic_DNA"/>
</dbReference>
<reference evidence="4" key="1">
    <citation type="submission" date="2023-01" db="EMBL/GenBank/DDBJ databases">
        <title>Key to firefly adult light organ development and bioluminescence: homeobox transcription factors regulate luciferase expression and transportation to peroxisome.</title>
        <authorList>
            <person name="Fu X."/>
        </authorList>
    </citation>
    <scope>NUCLEOTIDE SEQUENCE [LARGE SCALE GENOMIC DNA]</scope>
</reference>
<feature type="chain" id="PRO_5042950774" description="KAT8 regulatory NSL complex subunit 3" evidence="2">
    <location>
        <begin position="17"/>
        <end position="1150"/>
    </location>
</feature>
<keyword evidence="2" id="KW-0732">Signal</keyword>
<dbReference type="PANTHER" id="PTHR13136">
    <property type="entry name" value="TESTIS DEVELOPMENT PROTEIN PRTD"/>
    <property type="match status" value="1"/>
</dbReference>
<dbReference type="InterPro" id="IPR026555">
    <property type="entry name" value="NSL3/Tex30"/>
</dbReference>
<protein>
    <recommendedName>
        <fullName evidence="5">KAT8 regulatory NSL complex subunit 3</fullName>
    </recommendedName>
</protein>
<feature type="region of interest" description="Disordered" evidence="1">
    <location>
        <begin position="1090"/>
        <end position="1150"/>
    </location>
</feature>
<evidence type="ECO:0000313" key="4">
    <source>
        <dbReference type="Proteomes" id="UP001353858"/>
    </source>
</evidence>
<name>A0AAN7SJG6_9COLE</name>
<evidence type="ECO:0008006" key="5">
    <source>
        <dbReference type="Google" id="ProtNLM"/>
    </source>
</evidence>
<dbReference type="Gene3D" id="3.40.50.1820">
    <property type="entry name" value="alpha/beta hydrolase"/>
    <property type="match status" value="1"/>
</dbReference>
<accession>A0AAN7SJG6</accession>
<comment type="caution">
    <text evidence="3">The sequence shown here is derived from an EMBL/GenBank/DDBJ whole genome shotgun (WGS) entry which is preliminary data.</text>
</comment>
<evidence type="ECO:0000313" key="3">
    <source>
        <dbReference type="EMBL" id="KAK4882764.1"/>
    </source>
</evidence>
<dbReference type="SUPFAM" id="SSF53474">
    <property type="entry name" value="alpha/beta-Hydrolases"/>
    <property type="match status" value="1"/>
</dbReference>
<feature type="compositionally biased region" description="Polar residues" evidence="1">
    <location>
        <begin position="1114"/>
        <end position="1128"/>
    </location>
</feature>